<evidence type="ECO:0000313" key="5">
    <source>
        <dbReference type="EMBL" id="KAK2957680.1"/>
    </source>
</evidence>
<feature type="repeat" description="WD" evidence="3">
    <location>
        <begin position="91"/>
        <end position="120"/>
    </location>
</feature>
<dbReference type="InterPro" id="IPR036322">
    <property type="entry name" value="WD40_repeat_dom_sf"/>
</dbReference>
<feature type="repeat" description="WD" evidence="3">
    <location>
        <begin position="42"/>
        <end position="83"/>
    </location>
</feature>
<organism evidence="5 6">
    <name type="scientific">Blattamonas nauphoetae</name>
    <dbReference type="NCBI Taxonomy" id="2049346"/>
    <lineage>
        <taxon>Eukaryota</taxon>
        <taxon>Metamonada</taxon>
        <taxon>Preaxostyla</taxon>
        <taxon>Oxymonadida</taxon>
        <taxon>Blattamonas</taxon>
    </lineage>
</organism>
<keyword evidence="6" id="KW-1185">Reference proteome</keyword>
<gene>
    <name evidence="5" type="ORF">BLNAU_7335</name>
</gene>
<dbReference type="PANTHER" id="PTHR22847">
    <property type="entry name" value="WD40 REPEAT PROTEIN"/>
    <property type="match status" value="1"/>
</dbReference>
<feature type="repeat" description="WD" evidence="3">
    <location>
        <begin position="975"/>
        <end position="1008"/>
    </location>
</feature>
<keyword evidence="1 3" id="KW-0853">WD repeat</keyword>
<dbReference type="InterPro" id="IPR020472">
    <property type="entry name" value="WD40_PAC1"/>
</dbReference>
<accession>A0ABQ9Y1T0</accession>
<dbReference type="InterPro" id="IPR015943">
    <property type="entry name" value="WD40/YVTN_repeat-like_dom_sf"/>
</dbReference>
<keyword evidence="2" id="KW-0677">Repeat</keyword>
<dbReference type="PROSITE" id="PS00678">
    <property type="entry name" value="WD_REPEATS_1"/>
    <property type="match status" value="1"/>
</dbReference>
<evidence type="ECO:0000256" key="4">
    <source>
        <dbReference type="SAM" id="MobiDB-lite"/>
    </source>
</evidence>
<reference evidence="5 6" key="1">
    <citation type="journal article" date="2022" name="bioRxiv">
        <title>Genomics of Preaxostyla Flagellates Illuminates Evolutionary Transitions and the Path Towards Mitochondrial Loss.</title>
        <authorList>
            <person name="Novak L.V.F."/>
            <person name="Treitli S.C."/>
            <person name="Pyrih J."/>
            <person name="Halakuc P."/>
            <person name="Pipaliya S.V."/>
            <person name="Vacek V."/>
            <person name="Brzon O."/>
            <person name="Soukal P."/>
            <person name="Eme L."/>
            <person name="Dacks J.B."/>
            <person name="Karnkowska A."/>
            <person name="Elias M."/>
            <person name="Hampl V."/>
        </authorList>
    </citation>
    <scope>NUCLEOTIDE SEQUENCE [LARGE SCALE GENOMIC DNA]</scope>
    <source>
        <strain evidence="5">NAU3</strain>
        <tissue evidence="5">Gut</tissue>
    </source>
</reference>
<dbReference type="PRINTS" id="PR00320">
    <property type="entry name" value="GPROTEINBRPT"/>
</dbReference>
<dbReference type="Gene3D" id="2.130.10.10">
    <property type="entry name" value="YVTN repeat-like/Quinoprotein amine dehydrogenase"/>
    <property type="match status" value="4"/>
</dbReference>
<proteinExistence type="predicted"/>
<comment type="caution">
    <text evidence="5">The sequence shown here is derived from an EMBL/GenBank/DDBJ whole genome shotgun (WGS) entry which is preliminary data.</text>
</comment>
<dbReference type="Proteomes" id="UP001281761">
    <property type="component" value="Unassembled WGS sequence"/>
</dbReference>
<evidence type="ECO:0000256" key="1">
    <source>
        <dbReference type="ARBA" id="ARBA00022574"/>
    </source>
</evidence>
<dbReference type="InterPro" id="IPR019775">
    <property type="entry name" value="WD40_repeat_CS"/>
</dbReference>
<evidence type="ECO:0000256" key="3">
    <source>
        <dbReference type="PROSITE-ProRule" id="PRU00221"/>
    </source>
</evidence>
<dbReference type="SMART" id="SM00320">
    <property type="entry name" value="WD40"/>
    <property type="match status" value="6"/>
</dbReference>
<dbReference type="PROSITE" id="PS50082">
    <property type="entry name" value="WD_REPEATS_2"/>
    <property type="match status" value="3"/>
</dbReference>
<dbReference type="SUPFAM" id="SSF50978">
    <property type="entry name" value="WD40 repeat-like"/>
    <property type="match status" value="2"/>
</dbReference>
<evidence type="ECO:0000256" key="2">
    <source>
        <dbReference type="ARBA" id="ARBA00022737"/>
    </source>
</evidence>
<name>A0ABQ9Y1T0_9EUKA</name>
<dbReference type="PANTHER" id="PTHR22847:SF637">
    <property type="entry name" value="WD REPEAT DOMAIN 5B"/>
    <property type="match status" value="1"/>
</dbReference>
<feature type="region of interest" description="Disordered" evidence="4">
    <location>
        <begin position="188"/>
        <end position="214"/>
    </location>
</feature>
<dbReference type="Pfam" id="PF00400">
    <property type="entry name" value="WD40"/>
    <property type="match status" value="4"/>
</dbReference>
<protein>
    <submittedName>
        <fullName evidence="5">Uncharacterized protein</fullName>
    </submittedName>
</protein>
<dbReference type="EMBL" id="JARBJD010000044">
    <property type="protein sequence ID" value="KAK2957680.1"/>
    <property type="molecule type" value="Genomic_DNA"/>
</dbReference>
<sequence length="1116" mass="124917">MAFITTICLTGDYLAVGYDDSRIELFSLKDTQSKISSPITEFPGHVGSINALSYMPSYQLLISGSSDRTIKVWDISNDSLQTQGSHIIQTIVGHEASICSLATFRQFIFSGSDDASLRVWIVSPGREHMIHPFFEFTDEEAQPFTLRLSGAEAINRRLEKTHQLRSDGFENRHAPGDRRFDQLQDVLNRSSTPQSQRKKTKMRKYQPPSDSQSDMKWLTMHNTKFALSSSFCSDSSRLDLRQSKITRAKQQRQPQYHGLAQDGGLHCLTLPQTRHVFMFIPTHLSPHQTPQFRKDNPQSSQLVASVQQRSVIPPPLFVRTPDAVLHPHSNGVNSVHHIRKDDVALTLSPDHTAKGTHVRSQVNLLRVKNPRNVNFISIAFDEDVLNYVFLGDSLGYLTVCELMTSTILFDKQISDSPLRSLQIVHSPSKTFLLISVEWYVKLFSIHTQVAYTELLGHSSRVVSITTIEPPTPPTQKPVETAVIHAEKSLLGYRIPTKVRMTVAQLHRLLTRIYSLSADNSITAWNLSGKQMQTWHPFRLSASRSNDDPLKKLKSYQMPTKSSGSTYVNPLLGIKSGTTFEERISQKKELFWDKRKKLIRVQQLSSKAHRDVKYITGTSVLQPNEKEEVPPFQYTSLPSSTVHRKLTQKADRVMTPLSKPNSPQGRDGGGLADSESEPDAHITSSPTHSRNRRPVRQAHLTRNTSSLRTSLSRQTTTTGSNITLRSVSKLPRDQNILPPLTPSDFEESNRAISTPPTDLPALSSDHPNKPLKMGSSVKPEISCGIVSQELRLLAIGRTDGYLQLTTFDTDDFSIVRVSGAGVSSIHLQMTTHYPRVWVGCSDGRLGVCDIRAHKLHLHRVFLRPTETGPSSILAIHSLPLAHPSFADPRDPPFPILLSFHSDGTMHVRDISTMNRDQPMKIFNLHTASINNIAVSSGDQPLIVTASDDGTICLIDGYSLEIDGYLRIGELTLSPCTSVAVEIDSDLIITGSADCTLRLWRLSERKLIWSIQFPHIITAVSYCRIPPLVYIGCENGSIFFCSIPKDCLPESQHGHYFDVFELEHSEKGSVQPSVSPTQNLPTKLSRIETTISIFDSFGDNEPFFQYTEKDSKDSTVIF</sequence>
<dbReference type="InterPro" id="IPR001680">
    <property type="entry name" value="WD40_rpt"/>
</dbReference>
<feature type="compositionally biased region" description="Low complexity" evidence="4">
    <location>
        <begin position="699"/>
        <end position="719"/>
    </location>
</feature>
<dbReference type="PROSITE" id="PS50294">
    <property type="entry name" value="WD_REPEATS_REGION"/>
    <property type="match status" value="1"/>
</dbReference>
<feature type="region of interest" description="Disordered" evidence="4">
    <location>
        <begin position="625"/>
        <end position="775"/>
    </location>
</feature>
<evidence type="ECO:0000313" key="6">
    <source>
        <dbReference type="Proteomes" id="UP001281761"/>
    </source>
</evidence>